<protein>
    <submittedName>
        <fullName evidence="2">Glycosyl transferases group 1 family protein</fullName>
    </submittedName>
</protein>
<evidence type="ECO:0000259" key="1">
    <source>
        <dbReference type="Pfam" id="PF00534"/>
    </source>
</evidence>
<dbReference type="Proteomes" id="UP000027850">
    <property type="component" value="Unassembled WGS sequence"/>
</dbReference>
<gene>
    <name evidence="2" type="ORF">M091_0527</name>
</gene>
<dbReference type="PANTHER" id="PTHR45947:SF3">
    <property type="entry name" value="SULFOQUINOVOSYL TRANSFERASE SQD2"/>
    <property type="match status" value="1"/>
</dbReference>
<dbReference type="SUPFAM" id="SSF53756">
    <property type="entry name" value="UDP-Glycosyltransferase/glycogen phosphorylase"/>
    <property type="match status" value="1"/>
</dbReference>
<dbReference type="EMBL" id="JNHK01000088">
    <property type="protein sequence ID" value="KDS37724.1"/>
    <property type="molecule type" value="Genomic_DNA"/>
</dbReference>
<dbReference type="AlphaFoldDB" id="A0AB34LDS8"/>
<dbReference type="Gene3D" id="3.40.50.2000">
    <property type="entry name" value="Glycogen Phosphorylase B"/>
    <property type="match status" value="2"/>
</dbReference>
<evidence type="ECO:0000313" key="3">
    <source>
        <dbReference type="Proteomes" id="UP000027850"/>
    </source>
</evidence>
<reference evidence="2 3" key="1">
    <citation type="submission" date="2014-04" db="EMBL/GenBank/DDBJ databases">
        <authorList>
            <person name="Sears C."/>
            <person name="Carroll K."/>
            <person name="Sack B.R."/>
            <person name="Qadri F."/>
            <person name="Myers L.L."/>
            <person name="Chung G.-T."/>
            <person name="Escheverria P."/>
            <person name="Fraser C.M."/>
            <person name="Sadzewicz L."/>
            <person name="Shefchek K.A."/>
            <person name="Tallon L."/>
            <person name="Das S.P."/>
            <person name="Daugherty S."/>
            <person name="Mongodin E.F."/>
        </authorList>
    </citation>
    <scope>NUCLEOTIDE SEQUENCE [LARGE SCALE GENOMIC DNA]</scope>
    <source>
        <strain evidence="2 3">3776 D15 i</strain>
    </source>
</reference>
<dbReference type="InterPro" id="IPR001296">
    <property type="entry name" value="Glyco_trans_1"/>
</dbReference>
<dbReference type="CDD" id="cd03801">
    <property type="entry name" value="GT4_PimA-like"/>
    <property type="match status" value="1"/>
</dbReference>
<dbReference type="InterPro" id="IPR050194">
    <property type="entry name" value="Glycosyltransferase_grp1"/>
</dbReference>
<dbReference type="Pfam" id="PF00534">
    <property type="entry name" value="Glycos_transf_1"/>
    <property type="match status" value="1"/>
</dbReference>
<proteinExistence type="predicted"/>
<dbReference type="GO" id="GO:0016757">
    <property type="term" value="F:glycosyltransferase activity"/>
    <property type="evidence" value="ECO:0007669"/>
    <property type="project" value="InterPro"/>
</dbReference>
<feature type="domain" description="Glycosyl transferase family 1" evidence="1">
    <location>
        <begin position="60"/>
        <end position="210"/>
    </location>
</feature>
<dbReference type="PANTHER" id="PTHR45947">
    <property type="entry name" value="SULFOQUINOVOSYL TRANSFERASE SQD2"/>
    <property type="match status" value="1"/>
</dbReference>
<sequence>MLSMDSYFRSKFYSPIDYINRFIFVSKFSMNKHIQVENRFKDKCTYLYNFTPKVEDYSSTKGDYIFFFGRISEEKGILTLLNAIKQVPDIKLKLAGTGPLLEQLKPQCPPNAEFLGFKQGEELRELIHNASFVVVSSECYENNPMTIIESYMIGTPVIGSDLGGIPELIIENKTGYTFKPKSSDDLKETITKACSISEEEYARMSDEAKKFAMDNFSEESHYQRLIKNYQLIIDQNKR</sequence>
<accession>A0AB34LDS8</accession>
<name>A0AB34LDS8_PARDI</name>
<comment type="caution">
    <text evidence="2">The sequence shown here is derived from an EMBL/GenBank/DDBJ whole genome shotgun (WGS) entry which is preliminary data.</text>
</comment>
<evidence type="ECO:0000313" key="2">
    <source>
        <dbReference type="EMBL" id="KDS37724.1"/>
    </source>
</evidence>
<organism evidence="2 3">
    <name type="scientific">Parabacteroides distasonis str. 3776 D15 i</name>
    <dbReference type="NCBI Taxonomy" id="1339342"/>
    <lineage>
        <taxon>Bacteria</taxon>
        <taxon>Pseudomonadati</taxon>
        <taxon>Bacteroidota</taxon>
        <taxon>Bacteroidia</taxon>
        <taxon>Bacteroidales</taxon>
        <taxon>Tannerellaceae</taxon>
        <taxon>Parabacteroides</taxon>
    </lineage>
</organism>
<keyword evidence="2" id="KW-0808">Transferase</keyword>